<evidence type="ECO:0000256" key="10">
    <source>
        <dbReference type="ARBA" id="ARBA00022989"/>
    </source>
</evidence>
<keyword evidence="4" id="KW-0597">Phosphoprotein</keyword>
<dbReference type="InterPro" id="IPR013727">
    <property type="entry name" value="2CSK_N"/>
</dbReference>
<dbReference type="GO" id="GO:0005886">
    <property type="term" value="C:plasma membrane"/>
    <property type="evidence" value="ECO:0007669"/>
    <property type="project" value="TreeGrafter"/>
</dbReference>
<dbReference type="InterPro" id="IPR050428">
    <property type="entry name" value="TCS_sensor_his_kinase"/>
</dbReference>
<dbReference type="Gene3D" id="3.30.565.10">
    <property type="entry name" value="Histidine kinase-like ATPase, C-terminal domain"/>
    <property type="match status" value="1"/>
</dbReference>
<reference evidence="15 16" key="1">
    <citation type="submission" date="2016-12" db="EMBL/GenBank/DDBJ databases">
        <title>Draft genome sequences of strains Salinicola socius SMB35, Salinicola sp. MH3R3-1 and Chromohalobacter sp. SMB17 from the Verkhnekamsk potash mining region of Russia.</title>
        <authorList>
            <person name="Mavrodi D.V."/>
            <person name="Olsson B.E."/>
            <person name="Korsakova E.S."/>
            <person name="Pyankova A."/>
            <person name="Mavrodi O.V."/>
            <person name="Plotnikova E.G."/>
        </authorList>
    </citation>
    <scope>NUCLEOTIDE SEQUENCE [LARGE SCALE GENOMIC DNA]</scope>
    <source>
        <strain evidence="15 16">SMB35</strain>
    </source>
</reference>
<dbReference type="InterPro" id="IPR036890">
    <property type="entry name" value="HATPase_C_sf"/>
</dbReference>
<dbReference type="EC" id="2.7.13.3" evidence="3"/>
<dbReference type="PRINTS" id="PR00344">
    <property type="entry name" value="BCTRLSENSOR"/>
</dbReference>
<keyword evidence="8" id="KW-0418">Kinase</keyword>
<dbReference type="Pfam" id="PF08521">
    <property type="entry name" value="2CSK_N"/>
    <property type="match status" value="1"/>
</dbReference>
<dbReference type="InterPro" id="IPR003594">
    <property type="entry name" value="HATPase_dom"/>
</dbReference>
<dbReference type="EMBL" id="MSDO01000011">
    <property type="protein sequence ID" value="OLO04432.1"/>
    <property type="molecule type" value="Genomic_DNA"/>
</dbReference>
<evidence type="ECO:0000256" key="6">
    <source>
        <dbReference type="ARBA" id="ARBA00022692"/>
    </source>
</evidence>
<keyword evidence="12 13" id="KW-0472">Membrane</keyword>
<comment type="catalytic activity">
    <reaction evidence="1">
        <text>ATP + protein L-histidine = ADP + protein N-phospho-L-histidine.</text>
        <dbReference type="EC" id="2.7.13.3"/>
    </reaction>
</comment>
<feature type="domain" description="Histidine kinase" evidence="14">
    <location>
        <begin position="252"/>
        <end position="466"/>
    </location>
</feature>
<name>A0A1Q8SST5_9GAMM</name>
<accession>A0A1Q8SST5</accession>
<feature type="transmembrane region" description="Helical" evidence="13">
    <location>
        <begin position="7"/>
        <end position="28"/>
    </location>
</feature>
<gene>
    <name evidence="15" type="ORF">BTW07_09800</name>
</gene>
<dbReference type="PROSITE" id="PS50109">
    <property type="entry name" value="HIS_KIN"/>
    <property type="match status" value="1"/>
</dbReference>
<feature type="transmembrane region" description="Helical" evidence="13">
    <location>
        <begin position="173"/>
        <end position="195"/>
    </location>
</feature>
<dbReference type="InterPro" id="IPR003661">
    <property type="entry name" value="HisK_dim/P_dom"/>
</dbReference>
<dbReference type="PANTHER" id="PTHR45436">
    <property type="entry name" value="SENSOR HISTIDINE KINASE YKOH"/>
    <property type="match status" value="1"/>
</dbReference>
<evidence type="ECO:0000256" key="11">
    <source>
        <dbReference type="ARBA" id="ARBA00023012"/>
    </source>
</evidence>
<comment type="subcellular location">
    <subcellularLocation>
        <location evidence="2">Membrane</location>
        <topology evidence="2">Multi-pass membrane protein</topology>
    </subcellularLocation>
</comment>
<keyword evidence="16" id="KW-1185">Reference proteome</keyword>
<dbReference type="SMART" id="SM00387">
    <property type="entry name" value="HATPase_c"/>
    <property type="match status" value="1"/>
</dbReference>
<dbReference type="CDD" id="cd00082">
    <property type="entry name" value="HisKA"/>
    <property type="match status" value="1"/>
</dbReference>
<evidence type="ECO:0000256" key="3">
    <source>
        <dbReference type="ARBA" id="ARBA00012438"/>
    </source>
</evidence>
<keyword evidence="10 13" id="KW-1133">Transmembrane helix</keyword>
<dbReference type="STRING" id="404433.BTW07_09800"/>
<evidence type="ECO:0000256" key="4">
    <source>
        <dbReference type="ARBA" id="ARBA00022553"/>
    </source>
</evidence>
<keyword evidence="6 13" id="KW-0812">Transmembrane</keyword>
<evidence type="ECO:0000313" key="15">
    <source>
        <dbReference type="EMBL" id="OLO04432.1"/>
    </source>
</evidence>
<dbReference type="GO" id="GO:0000155">
    <property type="term" value="F:phosphorelay sensor kinase activity"/>
    <property type="evidence" value="ECO:0007669"/>
    <property type="project" value="InterPro"/>
</dbReference>
<dbReference type="Gene3D" id="1.10.287.130">
    <property type="match status" value="1"/>
</dbReference>
<dbReference type="GO" id="GO:0005524">
    <property type="term" value="F:ATP binding"/>
    <property type="evidence" value="ECO:0007669"/>
    <property type="project" value="UniProtKB-KW"/>
</dbReference>
<dbReference type="InterPro" id="IPR005467">
    <property type="entry name" value="His_kinase_dom"/>
</dbReference>
<evidence type="ECO:0000256" key="12">
    <source>
        <dbReference type="ARBA" id="ARBA00023136"/>
    </source>
</evidence>
<keyword evidence="11" id="KW-0902">Two-component regulatory system</keyword>
<evidence type="ECO:0000256" key="1">
    <source>
        <dbReference type="ARBA" id="ARBA00000085"/>
    </source>
</evidence>
<dbReference type="InterPro" id="IPR036097">
    <property type="entry name" value="HisK_dim/P_sf"/>
</dbReference>
<dbReference type="InterPro" id="IPR004358">
    <property type="entry name" value="Sig_transdc_His_kin-like_C"/>
</dbReference>
<keyword evidence="5" id="KW-0808">Transferase</keyword>
<dbReference type="Pfam" id="PF00512">
    <property type="entry name" value="HisKA"/>
    <property type="match status" value="1"/>
</dbReference>
<keyword evidence="9" id="KW-0067">ATP-binding</keyword>
<evidence type="ECO:0000256" key="9">
    <source>
        <dbReference type="ARBA" id="ARBA00022840"/>
    </source>
</evidence>
<proteinExistence type="predicted"/>
<sequence length="466" mass="51972">MISIRRYLRRVLLISVTLITSIAALWSYHDTRDQINELFDAELAQTTRTMVALYFEYRGDQGRDPEQMIRDLQIEPVMVPDNPTDAPTPLGHPYEKKLGFQIWDDNGHALLGMRTPGVLETMIPAPGYAQAEGGGHDWRTFTLYDEVHGVWASAAQRDDVRDELTWQIALRNLMPPVIGVLLIALVIPFVVARGFSPLLRISRQITARRPSYLEPIDGSQAPDEIRGMVVALNGLFGRLAETLEKERRFTANAAHELRTPLAAIKVHAQNLLGDTTEARSQRGARSIIDGVDRMTRVVEQLLTLSRLESGEGRNRQTVDLTRLGRELLRDMQPLVDRRDIRFTQQIPAASSILSDENGLYVLLRNLLDNALRYTPEGGEVCLQMSSVEGRLQIEIADSGPGIPVAERERVFERFVRLAGQRTSGSGLGLSIVQELVERLGGDIRLEETSLPVASGLSVHVKLPLTG</sequence>
<dbReference type="SMART" id="SM00388">
    <property type="entry name" value="HisKA"/>
    <property type="match status" value="1"/>
</dbReference>
<dbReference type="Pfam" id="PF02518">
    <property type="entry name" value="HATPase_c"/>
    <property type="match status" value="1"/>
</dbReference>
<organism evidence="15 16">
    <name type="scientific">Salinicola socius</name>
    <dbReference type="NCBI Taxonomy" id="404433"/>
    <lineage>
        <taxon>Bacteria</taxon>
        <taxon>Pseudomonadati</taxon>
        <taxon>Pseudomonadota</taxon>
        <taxon>Gammaproteobacteria</taxon>
        <taxon>Oceanospirillales</taxon>
        <taxon>Halomonadaceae</taxon>
        <taxon>Salinicola</taxon>
    </lineage>
</organism>
<evidence type="ECO:0000256" key="5">
    <source>
        <dbReference type="ARBA" id="ARBA00022679"/>
    </source>
</evidence>
<keyword evidence="7" id="KW-0547">Nucleotide-binding</keyword>
<dbReference type="PANTHER" id="PTHR45436:SF14">
    <property type="entry name" value="SENSOR PROTEIN QSEC"/>
    <property type="match status" value="1"/>
</dbReference>
<dbReference type="Proteomes" id="UP000186878">
    <property type="component" value="Unassembled WGS sequence"/>
</dbReference>
<dbReference type="OrthoDB" id="9809766at2"/>
<evidence type="ECO:0000256" key="7">
    <source>
        <dbReference type="ARBA" id="ARBA00022741"/>
    </source>
</evidence>
<evidence type="ECO:0000256" key="8">
    <source>
        <dbReference type="ARBA" id="ARBA00022777"/>
    </source>
</evidence>
<dbReference type="RefSeq" id="WP_075569988.1">
    <property type="nucleotide sequence ID" value="NZ_MSDO01000011.1"/>
</dbReference>
<evidence type="ECO:0000256" key="2">
    <source>
        <dbReference type="ARBA" id="ARBA00004141"/>
    </source>
</evidence>
<evidence type="ECO:0000259" key="14">
    <source>
        <dbReference type="PROSITE" id="PS50109"/>
    </source>
</evidence>
<comment type="caution">
    <text evidence="15">The sequence shown here is derived from an EMBL/GenBank/DDBJ whole genome shotgun (WGS) entry which is preliminary data.</text>
</comment>
<dbReference type="SUPFAM" id="SSF47384">
    <property type="entry name" value="Homodimeric domain of signal transducing histidine kinase"/>
    <property type="match status" value="1"/>
</dbReference>
<evidence type="ECO:0000313" key="16">
    <source>
        <dbReference type="Proteomes" id="UP000186878"/>
    </source>
</evidence>
<evidence type="ECO:0000256" key="13">
    <source>
        <dbReference type="SAM" id="Phobius"/>
    </source>
</evidence>
<protein>
    <recommendedName>
        <fullName evidence="3">histidine kinase</fullName>
        <ecNumber evidence="3">2.7.13.3</ecNumber>
    </recommendedName>
</protein>
<dbReference type="AlphaFoldDB" id="A0A1Q8SST5"/>
<dbReference type="CDD" id="cd00075">
    <property type="entry name" value="HATPase"/>
    <property type="match status" value="1"/>
</dbReference>
<dbReference type="SUPFAM" id="SSF55874">
    <property type="entry name" value="ATPase domain of HSP90 chaperone/DNA topoisomerase II/histidine kinase"/>
    <property type="match status" value="1"/>
</dbReference>